<name>A0A8B7XJT7_ACAPL</name>
<dbReference type="GeneID" id="110973718"/>
<sequence length="324" mass="37505">MFVAAWTFEISALWTVVPVSKQRHLFLGIFRIREAEMEWKSLPDLLKSPDHYLKSFNAYKTSILKFSKYTAWVDGVLSEAVVDKLQAVMGRQEELRILGVGSGDGSVDYTILKRLLHHFPRINNRVVEPFSEQLRQYKALALSKAHELPGVDHHWRQQTIEQYQKEGDLTKFHFVSAIHTLYYVEKSSLMYLYDCLEPGGVLLVVLESENSGMSQLWYHFLQDQPRYVSSADLQSSLERRGIPHKKIRQRCHIDITMCFGETSAEGKMLMDFFSHVVDFDKVASKGFQRSMMEYLASSHCSKKCGDEVWLIVEWDAVVISKPRE</sequence>
<dbReference type="Gene3D" id="3.40.50.150">
    <property type="entry name" value="Vaccinia Virus protein VP39"/>
    <property type="match status" value="1"/>
</dbReference>
<dbReference type="RefSeq" id="XP_022080431.1">
    <property type="nucleotide sequence ID" value="XM_022224739.1"/>
</dbReference>
<reference evidence="2" key="1">
    <citation type="submission" date="2025-08" db="UniProtKB">
        <authorList>
            <consortium name="RefSeq"/>
        </authorList>
    </citation>
    <scope>IDENTIFICATION</scope>
</reference>
<protein>
    <submittedName>
        <fullName evidence="2">Histamine N-methyltransferase-like isoform X1</fullName>
    </submittedName>
</protein>
<dbReference type="InterPro" id="IPR029063">
    <property type="entry name" value="SAM-dependent_MTases_sf"/>
</dbReference>
<proteinExistence type="predicted"/>
<dbReference type="KEGG" id="aplc:110973718"/>
<dbReference type="Proteomes" id="UP000694845">
    <property type="component" value="Unplaced"/>
</dbReference>
<gene>
    <name evidence="2" type="primary">LOC110973718</name>
</gene>
<dbReference type="SUPFAM" id="SSF53335">
    <property type="entry name" value="S-adenosyl-L-methionine-dependent methyltransferases"/>
    <property type="match status" value="1"/>
</dbReference>
<keyword evidence="1" id="KW-1185">Reference proteome</keyword>
<evidence type="ECO:0000313" key="2">
    <source>
        <dbReference type="RefSeq" id="XP_022080431.1"/>
    </source>
</evidence>
<organism evidence="1 2">
    <name type="scientific">Acanthaster planci</name>
    <name type="common">Crown-of-thorns starfish</name>
    <dbReference type="NCBI Taxonomy" id="133434"/>
    <lineage>
        <taxon>Eukaryota</taxon>
        <taxon>Metazoa</taxon>
        <taxon>Echinodermata</taxon>
        <taxon>Eleutherozoa</taxon>
        <taxon>Asterozoa</taxon>
        <taxon>Asteroidea</taxon>
        <taxon>Valvatacea</taxon>
        <taxon>Valvatida</taxon>
        <taxon>Acanthasteridae</taxon>
        <taxon>Acanthaster</taxon>
    </lineage>
</organism>
<dbReference type="OrthoDB" id="5984880at2759"/>
<accession>A0A8B7XJT7</accession>
<dbReference type="AlphaFoldDB" id="A0A8B7XJT7"/>
<evidence type="ECO:0000313" key="1">
    <source>
        <dbReference type="Proteomes" id="UP000694845"/>
    </source>
</evidence>